<keyword evidence="6 8" id="KW-0472">Membrane</keyword>
<evidence type="ECO:0000259" key="9">
    <source>
        <dbReference type="Pfam" id="PF00324"/>
    </source>
</evidence>
<evidence type="ECO:0000313" key="11">
    <source>
        <dbReference type="Proteomes" id="UP000054988"/>
    </source>
</evidence>
<feature type="transmembrane region" description="Helical" evidence="8">
    <location>
        <begin position="329"/>
        <end position="353"/>
    </location>
</feature>
<dbReference type="PROSITE" id="PS00218">
    <property type="entry name" value="AMINO_ACID_PERMEASE_1"/>
    <property type="match status" value="1"/>
</dbReference>
<comment type="subcellular location">
    <subcellularLocation>
        <location evidence="1">Membrane</location>
        <topology evidence="1">Multi-pass membrane protein</topology>
    </subcellularLocation>
</comment>
<evidence type="ECO:0000256" key="6">
    <source>
        <dbReference type="ARBA" id="ARBA00023136"/>
    </source>
</evidence>
<feature type="transmembrane region" description="Helical" evidence="8">
    <location>
        <begin position="479"/>
        <end position="499"/>
    </location>
</feature>
<evidence type="ECO:0000256" key="2">
    <source>
        <dbReference type="ARBA" id="ARBA00022448"/>
    </source>
</evidence>
<feature type="transmembrane region" description="Helical" evidence="8">
    <location>
        <begin position="42"/>
        <end position="61"/>
    </location>
</feature>
<dbReference type="AlphaFoldDB" id="A0A0W0FHH5"/>
<dbReference type="eggNOG" id="KOG1286">
    <property type="taxonomic scope" value="Eukaryota"/>
</dbReference>
<evidence type="ECO:0000256" key="8">
    <source>
        <dbReference type="SAM" id="Phobius"/>
    </source>
</evidence>
<dbReference type="InterPro" id="IPR004841">
    <property type="entry name" value="AA-permease/SLC12A_dom"/>
</dbReference>
<gene>
    <name evidence="10" type="ORF">WG66_11609</name>
</gene>
<dbReference type="PANTHER" id="PTHR43341">
    <property type="entry name" value="AMINO ACID PERMEASE"/>
    <property type="match status" value="1"/>
</dbReference>
<evidence type="ECO:0000256" key="4">
    <source>
        <dbReference type="ARBA" id="ARBA00022970"/>
    </source>
</evidence>
<evidence type="ECO:0000256" key="7">
    <source>
        <dbReference type="SAM" id="MobiDB-lite"/>
    </source>
</evidence>
<feature type="transmembrane region" description="Helical" evidence="8">
    <location>
        <begin position="399"/>
        <end position="424"/>
    </location>
</feature>
<evidence type="ECO:0000256" key="3">
    <source>
        <dbReference type="ARBA" id="ARBA00022692"/>
    </source>
</evidence>
<dbReference type="Proteomes" id="UP000054988">
    <property type="component" value="Unassembled WGS sequence"/>
</dbReference>
<dbReference type="FunFam" id="1.20.1740.10:FF:000006">
    <property type="entry name" value="General amino acid permease"/>
    <property type="match status" value="1"/>
</dbReference>
<keyword evidence="2" id="KW-0813">Transport</keyword>
<sequence>MSSDVESKVSKQEVDVETLSGHGHKEDHLARMQTTRGLKSRHIQLISIGGVIGTGLFIGSGRALVMGGPLSCLLAYSIFCVIVWCVAQAAGELATLHPVNGSFIQWSYRFIDPAAGVACGWNYAYACIAFGCADIVAVTGLFQYWLPNSSEAIWVTFCLVVFFCLNAFAVRLYGEAEFYFASGKVILIIGFIIFTFIAMLGGNPHHDRIGFRYWKDPGPMAEYLVEGALGRFLGFWGVFRMAAFSIGGPEFVSMCAAEAENPRKTIPKAICRVFWRLAAFYVLGILCVGILIAYNDPDLHNGIAHGTGVGASPFVIGMQHLGITVLPHIINAVIVTSATSCGNSFIFIATRSIHALAMQGSAPRVLGYTTRKGVPLMALLFVLAICSTSYMTVNQGAAVVFGWFIDLSSVAAMINFFWMCLAWIRFDKGMKVQGISRDVLPFKGVGTPYGPWFGLVWCVLLSVTNGFAVFIKIDGHFDIQGFLTAYFGIALSLAIYFGWKIGKRTSIRKPSEMDLLGGLEEIDEDEKWWNEKYKPPTTLWGRFVEWLL</sequence>
<evidence type="ECO:0000313" key="10">
    <source>
        <dbReference type="EMBL" id="KTB35806.1"/>
    </source>
</evidence>
<comment type="caution">
    <text evidence="10">The sequence shown here is derived from an EMBL/GenBank/DDBJ whole genome shotgun (WGS) entry which is preliminary data.</text>
</comment>
<feature type="transmembrane region" description="Helical" evidence="8">
    <location>
        <begin position="123"/>
        <end position="146"/>
    </location>
</feature>
<feature type="transmembrane region" description="Helical" evidence="8">
    <location>
        <begin position="452"/>
        <end position="473"/>
    </location>
</feature>
<dbReference type="EMBL" id="LATX01001977">
    <property type="protein sequence ID" value="KTB35806.1"/>
    <property type="molecule type" value="Genomic_DNA"/>
</dbReference>
<feature type="transmembrane region" description="Helical" evidence="8">
    <location>
        <begin position="153"/>
        <end position="173"/>
    </location>
</feature>
<proteinExistence type="predicted"/>
<dbReference type="PIRSF" id="PIRSF006060">
    <property type="entry name" value="AA_transporter"/>
    <property type="match status" value="1"/>
</dbReference>
<reference evidence="10 11" key="1">
    <citation type="submission" date="2015-12" db="EMBL/GenBank/DDBJ databases">
        <title>Draft genome sequence of Moniliophthora roreri, the causal agent of frosty pod rot of cacao.</title>
        <authorList>
            <person name="Aime M.C."/>
            <person name="Diaz-Valderrama J.R."/>
            <person name="Kijpornyongpan T."/>
            <person name="Phillips-Mora W."/>
        </authorList>
    </citation>
    <scope>NUCLEOTIDE SEQUENCE [LARGE SCALE GENOMIC DNA]</scope>
    <source>
        <strain evidence="10 11">MCA 2952</strain>
    </source>
</reference>
<keyword evidence="4" id="KW-0029">Amino-acid transport</keyword>
<keyword evidence="5 8" id="KW-1133">Transmembrane helix</keyword>
<dbReference type="InterPro" id="IPR004840">
    <property type="entry name" value="Amino_acid_permease_CS"/>
</dbReference>
<feature type="region of interest" description="Disordered" evidence="7">
    <location>
        <begin position="1"/>
        <end position="29"/>
    </location>
</feature>
<feature type="transmembrane region" description="Helical" evidence="8">
    <location>
        <begin position="73"/>
        <end position="91"/>
    </location>
</feature>
<feature type="transmembrane region" description="Helical" evidence="8">
    <location>
        <begin position="273"/>
        <end position="294"/>
    </location>
</feature>
<feature type="domain" description="Amino acid permease/ SLC12A" evidence="9">
    <location>
        <begin position="42"/>
        <end position="509"/>
    </location>
</feature>
<evidence type="ECO:0000256" key="1">
    <source>
        <dbReference type="ARBA" id="ARBA00004141"/>
    </source>
</evidence>
<organism evidence="10 11">
    <name type="scientific">Moniliophthora roreri</name>
    <name type="common">Frosty pod rot fungus</name>
    <name type="synonym">Monilia roreri</name>
    <dbReference type="NCBI Taxonomy" id="221103"/>
    <lineage>
        <taxon>Eukaryota</taxon>
        <taxon>Fungi</taxon>
        <taxon>Dikarya</taxon>
        <taxon>Basidiomycota</taxon>
        <taxon>Agaricomycotina</taxon>
        <taxon>Agaricomycetes</taxon>
        <taxon>Agaricomycetidae</taxon>
        <taxon>Agaricales</taxon>
        <taxon>Marasmiineae</taxon>
        <taxon>Marasmiaceae</taxon>
        <taxon>Moniliophthora</taxon>
    </lineage>
</organism>
<dbReference type="GO" id="GO:0015171">
    <property type="term" value="F:amino acid transmembrane transporter activity"/>
    <property type="evidence" value="ECO:0007669"/>
    <property type="project" value="TreeGrafter"/>
</dbReference>
<evidence type="ECO:0000256" key="5">
    <source>
        <dbReference type="ARBA" id="ARBA00022989"/>
    </source>
</evidence>
<accession>A0A0W0FHH5</accession>
<dbReference type="PANTHER" id="PTHR43341:SF15">
    <property type="entry name" value="GENERAL AMINO ACID PERMEASE AGP2"/>
    <property type="match status" value="1"/>
</dbReference>
<feature type="transmembrane region" description="Helical" evidence="8">
    <location>
        <begin position="179"/>
        <end position="202"/>
    </location>
</feature>
<dbReference type="Pfam" id="PF00324">
    <property type="entry name" value="AA_permease"/>
    <property type="match status" value="1"/>
</dbReference>
<protein>
    <recommendedName>
        <fullName evidence="9">Amino acid permease/ SLC12A domain-containing protein</fullName>
    </recommendedName>
</protein>
<dbReference type="GO" id="GO:0016020">
    <property type="term" value="C:membrane"/>
    <property type="evidence" value="ECO:0007669"/>
    <property type="project" value="UniProtKB-SubCell"/>
</dbReference>
<feature type="transmembrane region" description="Helical" evidence="8">
    <location>
        <begin position="374"/>
        <end position="393"/>
    </location>
</feature>
<dbReference type="Gene3D" id="1.20.1740.10">
    <property type="entry name" value="Amino acid/polyamine transporter I"/>
    <property type="match status" value="1"/>
</dbReference>
<keyword evidence="3 8" id="KW-0812">Transmembrane</keyword>
<dbReference type="InterPro" id="IPR050524">
    <property type="entry name" value="APC_YAT"/>
</dbReference>
<name>A0A0W0FHH5_MONRR</name>
<feature type="compositionally biased region" description="Basic and acidic residues" evidence="7">
    <location>
        <begin position="1"/>
        <end position="14"/>
    </location>
</feature>